<reference evidence="2" key="2">
    <citation type="journal article" date="2014" name="BMC Genomics">
        <title>A genomic perspective to assessing quality of mass-reared SIT flies used in Mediterranean fruit fly (Ceratitis capitata) eradication in California.</title>
        <authorList>
            <person name="Calla B."/>
            <person name="Hall B."/>
            <person name="Hou S."/>
            <person name="Geib S.M."/>
        </authorList>
    </citation>
    <scope>NUCLEOTIDE SEQUENCE</scope>
</reference>
<evidence type="ECO:0000313" key="3">
    <source>
        <dbReference type="Proteomes" id="UP000606786"/>
    </source>
</evidence>
<gene>
    <name evidence="1" type="ORF">CCAP1982_LOCUS13981</name>
</gene>
<reference evidence="2" key="1">
    <citation type="submission" date="2013-07" db="EMBL/GenBank/DDBJ databases">
        <authorList>
            <person name="Geib S."/>
        </authorList>
    </citation>
    <scope>NUCLEOTIDE SEQUENCE</scope>
</reference>
<sequence length="252" mass="28539">MATIRKLDDQQIAYLVGETKFQVKPQPPELQQHSADSNEHVLEEFFNAPRKAGRTITRNDLEIFKSIKSVRVLLEALTLKPEGSKRIELLQQNNAFPIFTIECQLSKELVQYLPRNEIFNIIQFESDQFHCQTQCTRFGREAQRNINLKPLIEDLDENASGGESSLNLGRLHFAVRWREPGTCLNELLGFGVLELRDLLKDALLEQCKCVTIHRRGVPLATVYVKVNLSLEGTTVTTPTNTGASTAKCLRCS</sequence>
<evidence type="ECO:0000313" key="2">
    <source>
        <dbReference type="EMBL" id="JAC06261.1"/>
    </source>
</evidence>
<keyword evidence="3" id="KW-1185">Reference proteome</keyword>
<dbReference type="EMBL" id="CAJHJT010000034">
    <property type="protein sequence ID" value="CAD7005623.1"/>
    <property type="molecule type" value="Genomic_DNA"/>
</dbReference>
<dbReference type="Proteomes" id="UP000606786">
    <property type="component" value="Unassembled WGS sequence"/>
</dbReference>
<accession>W8BXX5</accession>
<proteinExistence type="evidence at transcript level"/>
<dbReference type="AlphaFoldDB" id="W8BXX5"/>
<dbReference type="KEGG" id="ccat:101457304"/>
<reference evidence="1" key="3">
    <citation type="submission" date="2020-11" db="EMBL/GenBank/DDBJ databases">
        <authorList>
            <person name="Whitehead M."/>
        </authorList>
    </citation>
    <scope>NUCLEOTIDE SEQUENCE</scope>
    <source>
        <strain evidence="1">EGII</strain>
    </source>
</reference>
<protein>
    <submittedName>
        <fullName evidence="1">(Mediterranean fruit fly) hypothetical protein</fullName>
    </submittedName>
</protein>
<dbReference type="OrthoDB" id="79771at2759"/>
<evidence type="ECO:0000313" key="1">
    <source>
        <dbReference type="EMBL" id="CAD7005623.1"/>
    </source>
</evidence>
<organism evidence="2">
    <name type="scientific">Ceratitis capitata</name>
    <name type="common">Mediterranean fruit fly</name>
    <name type="synonym">Tephritis capitata</name>
    <dbReference type="NCBI Taxonomy" id="7213"/>
    <lineage>
        <taxon>Eukaryota</taxon>
        <taxon>Metazoa</taxon>
        <taxon>Ecdysozoa</taxon>
        <taxon>Arthropoda</taxon>
        <taxon>Hexapoda</taxon>
        <taxon>Insecta</taxon>
        <taxon>Pterygota</taxon>
        <taxon>Neoptera</taxon>
        <taxon>Endopterygota</taxon>
        <taxon>Diptera</taxon>
        <taxon>Brachycera</taxon>
        <taxon>Muscomorpha</taxon>
        <taxon>Tephritoidea</taxon>
        <taxon>Tephritidae</taxon>
        <taxon>Ceratitis</taxon>
        <taxon>Ceratitis</taxon>
    </lineage>
</organism>
<name>W8BXX5_CERCA</name>
<dbReference type="EMBL" id="GAMC01000295">
    <property type="protein sequence ID" value="JAC06261.1"/>
    <property type="molecule type" value="mRNA"/>
</dbReference>